<dbReference type="Proteomes" id="UP000631114">
    <property type="component" value="Unassembled WGS sequence"/>
</dbReference>
<accession>A0A835GTI3</accession>
<dbReference type="Pfam" id="PF14111">
    <property type="entry name" value="DUF4283"/>
    <property type="match status" value="1"/>
</dbReference>
<comment type="caution">
    <text evidence="2">The sequence shown here is derived from an EMBL/GenBank/DDBJ whole genome shotgun (WGS) entry which is preliminary data.</text>
</comment>
<dbReference type="EMBL" id="JADFTS010000112">
    <property type="protein sequence ID" value="KAF9586774.1"/>
    <property type="molecule type" value="Genomic_DNA"/>
</dbReference>
<organism evidence="2 3">
    <name type="scientific">Coptis chinensis</name>
    <dbReference type="NCBI Taxonomy" id="261450"/>
    <lineage>
        <taxon>Eukaryota</taxon>
        <taxon>Viridiplantae</taxon>
        <taxon>Streptophyta</taxon>
        <taxon>Embryophyta</taxon>
        <taxon>Tracheophyta</taxon>
        <taxon>Spermatophyta</taxon>
        <taxon>Magnoliopsida</taxon>
        <taxon>Ranunculales</taxon>
        <taxon>Ranunculaceae</taxon>
        <taxon>Coptidoideae</taxon>
        <taxon>Coptis</taxon>
    </lineage>
</organism>
<protein>
    <recommendedName>
        <fullName evidence="1">DUF4283 domain-containing protein</fullName>
    </recommendedName>
</protein>
<dbReference type="AlphaFoldDB" id="A0A835GTI3"/>
<evidence type="ECO:0000313" key="3">
    <source>
        <dbReference type="Proteomes" id="UP000631114"/>
    </source>
</evidence>
<sequence>MSIPDLEFIPDESEEDELHRLHLQIESMWKINKFPDEINLDSINDKELKSWNSKSKITIIFLSKGLFKFSFEDEQELRFVLENGPWSVHGSTWENIHKIGSAFGLVVVIDSIGGSDAGNSFSRVQVMYPIRRRMISSAQFGIGVQSRKVLEWDPKEELLRKSVPMEFKMQDYNRKGKQTIDVDLSSEVRSRFSHEIQVGKLMVTEEGGLPPK</sequence>
<reference evidence="2 3" key="1">
    <citation type="submission" date="2020-10" db="EMBL/GenBank/DDBJ databases">
        <title>The Coptis chinensis genome and diversification of protoberbering-type alkaloids.</title>
        <authorList>
            <person name="Wang B."/>
            <person name="Shu S."/>
            <person name="Song C."/>
            <person name="Liu Y."/>
        </authorList>
    </citation>
    <scope>NUCLEOTIDE SEQUENCE [LARGE SCALE GENOMIC DNA]</scope>
    <source>
        <strain evidence="2">HL-2020</strain>
        <tissue evidence="2">Leaf</tissue>
    </source>
</reference>
<evidence type="ECO:0000313" key="2">
    <source>
        <dbReference type="EMBL" id="KAF9586774.1"/>
    </source>
</evidence>
<name>A0A835GTI3_9MAGN</name>
<feature type="non-terminal residue" evidence="2">
    <location>
        <position position="1"/>
    </location>
</feature>
<dbReference type="InterPro" id="IPR025558">
    <property type="entry name" value="DUF4283"/>
</dbReference>
<feature type="domain" description="DUF4283" evidence="1">
    <location>
        <begin position="36"/>
        <end position="91"/>
    </location>
</feature>
<keyword evidence="3" id="KW-1185">Reference proteome</keyword>
<dbReference type="OrthoDB" id="1750606at2759"/>
<proteinExistence type="predicted"/>
<gene>
    <name evidence="2" type="ORF">IFM89_040009</name>
</gene>
<evidence type="ECO:0000259" key="1">
    <source>
        <dbReference type="Pfam" id="PF14111"/>
    </source>
</evidence>